<sequence length="2191" mass="232990">MSGKGSGKSKSGKASADAGKSQSRSAKAGLQFPVGRVHRLLKKGNYAQRVGAGAPVYLAAVLEYLAAEILELAGNAARDNKKQRIVPRHLQLAIRNDEELNKLLGDVVISQGGVVPFINPEREEADEHDMTSGVNTRVLIAEKGDTSPRSNSMQSSRRVRALSSSSSLLLSSSPHPPSVSAHSPSPSLQNSPSPAHSAQQSRPSSSAPAQHPTASSNISPLGKSHSGSGSATQNTTSAAASGGDPSSPSARPSASDTGPTNDDIEAVIQMAMASSNSPRATNPPRDTRTQLFVGNLPYRVRWQDLKDLFRRAGTVLRADVSLGPDNRSRGYGTVLLATAEDAGRAVDMFNGYTWQTRTLEVRPDRMGEELNGPAAAPYGVGLGAMGMGVGVGVGVGALGALGGYGAAAAGNMGVFGTPLVPSLSPAPGAALSGAGSPAAVAAVAAAAAGGSALASPSPTVPRFPGLSPFAANAGLAAEDADASGSRPSTTVQASRNLFVGNLPFHIQWQDLKDLFRQAGAVQRADVALGADGRSRGFGTVSFANEADAERAVRMFNGFEYNGRPLKVHFDKFAAPSSSSAPLVGPGAIPSPHSPATFAFSHTPTHSFGSPAGALYGQHQQPALSRSSSLAQQLLQQQLEHGRGASPASLVASRRPSGQMLGFGAGAAGAGAGSLIDESGEQESLSQQLAQKLSLASPVQSHSPTSQQQQQQQAPPFGRQGSQQHQHQQHQQQQQHPTHIPIPPAIQSPYTFDFLHSGPTTPYDVYDLGTYQRMNMAMSMGGGMMDGAYMMQAEQPHAFYQTHQPSVLQQADTQHQHQLQRDDAAALGASSAASPTFSTATASADTTTTSSVAQKQHRRDSSKSQNTPGSGSNSTTPPSFSATSGQSPSQTQATSPTTSSRSHATPQQQHQTPHHHHHHHPAHPGPIALPPPPPVTAFPVPPPHTLSPQYMSMSPHIPGHPMSPLHHPMMGMSMPMMTPHGLPPITPSMPSFTFLPQPSPGLPASPAAVDGPGGAPGGERPTMHGHMQHVMTPFSPFSPGVTMSPGAFWGRPGTGANPFINPAVGAPVRPGYYAYPHQQHHQQQQQQQQLQEQQQQPGESQQDGLEGRPPDGYFPPVPVAREEPAGYFPWMPPPPQQQHQHQLTSHGLGEGQTQRTSGLANEILRDDSSSGGSANTGSGSGSQGTKESPNTSDGTAATTGTAGTSWRTDSSEGAVEDAVGPPVAAVNGHANANGNGHGHGKPRAYSAETNASAGSVERGALHRADSDPVRAVLGLHARSCTRCSDPTRIAQDTEFKLLCEGLKGCVSNPPRVAVQTCDSDARHPLSLDIPTPFPRLPRQVDQVRPETQPTRETHREEQSSRTETSVEPATSLPERAAEEDVQVECADSDELISSIVNVQRSCLTTLNDLLSTSSNWRPIIPDRRHSMPSPRSPLALSALPALYANAASSSSASSSAPTAPLQTLVLNLRAQEPENMTECLTSDLTDEAALVRELEKRIGKLAATQLSPHDGTLAQSLVSLVAHFQRLAELHPKPPRPKAAAAPRTASWSASPADTLQHSAAGDSLVTLQRQLSDLQLERDARDSGDTHPSRPPVQEIEAALLWTRVDQEFERILELCSERPPDVDAEFDHLPPEYDQGEYMGPFGSDMELPVYEPGEHHGGLTADKAKSDLVRSRDREPSSATTAVGGVSEKMRMDLEAVALAIDRLYLVAPQLHDQRVELKKSKREQLERASLAGPSKEKEKIKVRPGKERADTGEFEKMVELIGKASERKLVDQAVVLDGGMRAKLEQAQRRDQEKRDAFVTRLVRHSDAGRLHSQDAVLPKSRTKDPEAMLTLPEFIREGVPEAVQLKMQMDDSKALLSLPEFVREPLPEHLSQPTPRPPPISRKKSFKGMRSRSMSAPPLAWLLPSSSSSSPRATSPSTPPEGKEVKESKKSRLSRSKRPGSSSGITTPHWQAGLNVHYVAEYHETLQHVLVFMNVQGLIPGANLEAEVVPSSDSSAEERSRLLLKCGASTSPLLALPAPVSPGVKEVKVMGQYHEIKLPVTAPPPAPADVSPALLDATQLSSSAPTSFVCASCSLPLVQASRLREYRDLPSEHWAELVDAWMCHSDQRLHDHVQKHSRDGFWPSAGEALVGGSYILFEASAVVQSNLWPATQEDHKSSDEEKAVTGICYQWSSFWPVSAALWRPSEP</sequence>
<feature type="compositionally biased region" description="Low complexity" evidence="12">
    <location>
        <begin position="7"/>
        <end position="21"/>
    </location>
</feature>
<comment type="subcellular location">
    <subcellularLocation>
        <location evidence="2">Chromosome</location>
    </subcellularLocation>
    <subcellularLocation>
        <location evidence="1">Nucleus</location>
    </subcellularLocation>
</comment>
<feature type="compositionally biased region" description="Low complexity" evidence="12">
    <location>
        <begin position="865"/>
        <end position="910"/>
    </location>
</feature>
<evidence type="ECO:0000313" key="15">
    <source>
        <dbReference type="Proteomes" id="UP001215151"/>
    </source>
</evidence>
<feature type="region of interest" description="Disordered" evidence="12">
    <location>
        <begin position="1529"/>
        <end position="1555"/>
    </location>
</feature>
<dbReference type="GO" id="GO:0003729">
    <property type="term" value="F:mRNA binding"/>
    <property type="evidence" value="ECO:0007669"/>
    <property type="project" value="TreeGrafter"/>
</dbReference>
<dbReference type="SUPFAM" id="SSF47113">
    <property type="entry name" value="Histone-fold"/>
    <property type="match status" value="1"/>
</dbReference>
<dbReference type="SMART" id="SM00360">
    <property type="entry name" value="RRM"/>
    <property type="match status" value="2"/>
</dbReference>
<evidence type="ECO:0000256" key="9">
    <source>
        <dbReference type="ARBA" id="ARBA00023242"/>
    </source>
</evidence>
<feature type="compositionally biased region" description="Low complexity" evidence="12">
    <location>
        <begin position="161"/>
        <end position="210"/>
    </location>
</feature>
<feature type="compositionally biased region" description="Basic and acidic residues" evidence="12">
    <location>
        <begin position="1737"/>
        <end position="1750"/>
    </location>
</feature>
<organism evidence="14 15">
    <name type="scientific">Trametes cubensis</name>
    <dbReference type="NCBI Taxonomy" id="1111947"/>
    <lineage>
        <taxon>Eukaryota</taxon>
        <taxon>Fungi</taxon>
        <taxon>Dikarya</taxon>
        <taxon>Basidiomycota</taxon>
        <taxon>Agaricomycotina</taxon>
        <taxon>Agaricomycetes</taxon>
        <taxon>Polyporales</taxon>
        <taxon>Polyporaceae</taxon>
        <taxon>Trametes</taxon>
    </lineage>
</organism>
<evidence type="ECO:0000256" key="4">
    <source>
        <dbReference type="ARBA" id="ARBA00022454"/>
    </source>
</evidence>
<comment type="caution">
    <text evidence="14">The sequence shown here is derived from an EMBL/GenBank/DDBJ whole genome shotgun (WGS) entry which is preliminary data.</text>
</comment>
<evidence type="ECO:0000256" key="6">
    <source>
        <dbReference type="ARBA" id="ARBA00022884"/>
    </source>
</evidence>
<feature type="compositionally biased region" description="Basic residues" evidence="12">
    <location>
        <begin position="1885"/>
        <end position="1894"/>
    </location>
</feature>
<feature type="region of interest" description="Disordered" evidence="12">
    <location>
        <begin position="1721"/>
        <end position="1750"/>
    </location>
</feature>
<keyword evidence="8" id="KW-0238">DNA-binding</keyword>
<dbReference type="Pfam" id="PF00076">
    <property type="entry name" value="RRM_1"/>
    <property type="match status" value="2"/>
</dbReference>
<feature type="compositionally biased region" description="Low complexity" evidence="12">
    <location>
        <begin position="824"/>
        <end position="852"/>
    </location>
</feature>
<dbReference type="GO" id="GO:0005634">
    <property type="term" value="C:nucleus"/>
    <property type="evidence" value="ECO:0007669"/>
    <property type="project" value="UniProtKB-SubCell"/>
</dbReference>
<dbReference type="InterPro" id="IPR002119">
    <property type="entry name" value="Histone_H2A"/>
</dbReference>
<feature type="compositionally biased region" description="Low complexity" evidence="12">
    <location>
        <begin position="681"/>
        <end position="715"/>
    </location>
</feature>
<dbReference type="GO" id="GO:0005737">
    <property type="term" value="C:cytoplasm"/>
    <property type="evidence" value="ECO:0007669"/>
    <property type="project" value="TreeGrafter"/>
</dbReference>
<dbReference type="InterPro" id="IPR035979">
    <property type="entry name" value="RBD_domain_sf"/>
</dbReference>
<dbReference type="InterPro" id="IPR000504">
    <property type="entry name" value="RRM_dom"/>
</dbReference>
<keyword evidence="15" id="KW-1185">Reference proteome</keyword>
<dbReference type="Gene3D" id="1.10.20.10">
    <property type="entry name" value="Histone, subunit A"/>
    <property type="match status" value="1"/>
</dbReference>
<evidence type="ECO:0000256" key="1">
    <source>
        <dbReference type="ARBA" id="ARBA00004123"/>
    </source>
</evidence>
<feature type="compositionally biased region" description="Low complexity" evidence="12">
    <location>
        <begin position="807"/>
        <end position="816"/>
    </location>
</feature>
<feature type="compositionally biased region" description="Low complexity" evidence="12">
    <location>
        <begin position="1537"/>
        <end position="1552"/>
    </location>
</feature>
<dbReference type="GO" id="GO:1990904">
    <property type="term" value="C:ribonucleoprotein complex"/>
    <property type="evidence" value="ECO:0007669"/>
    <property type="project" value="TreeGrafter"/>
</dbReference>
<dbReference type="InterPro" id="IPR012677">
    <property type="entry name" value="Nucleotide-bd_a/b_plait_sf"/>
</dbReference>
<feature type="compositionally biased region" description="Low complexity" evidence="12">
    <location>
        <begin position="1080"/>
        <end position="1095"/>
    </location>
</feature>
<keyword evidence="7" id="KW-0007">Acetylation</keyword>
<dbReference type="FunFam" id="3.30.70.330:FF:000145">
    <property type="entry name" value="Putative RNP domain-containing protein"/>
    <property type="match status" value="2"/>
</dbReference>
<dbReference type="InterPro" id="IPR050374">
    <property type="entry name" value="RRT5_SRSF_SR"/>
</dbReference>
<dbReference type="InterPro" id="IPR032454">
    <property type="entry name" value="Histone_H2A_C"/>
</dbReference>
<dbReference type="InterPro" id="IPR009072">
    <property type="entry name" value="Histone-fold"/>
</dbReference>
<evidence type="ECO:0000256" key="12">
    <source>
        <dbReference type="SAM" id="MobiDB-lite"/>
    </source>
</evidence>
<feature type="compositionally biased region" description="Pro residues" evidence="12">
    <location>
        <begin position="922"/>
        <end position="944"/>
    </location>
</feature>
<feature type="region of interest" description="Disordered" evidence="12">
    <location>
        <begin position="1002"/>
        <end position="1025"/>
    </location>
</feature>
<dbReference type="FunFam" id="1.10.20.10:FF:000008">
    <property type="entry name" value="Histone H2A"/>
    <property type="match status" value="1"/>
</dbReference>
<dbReference type="GO" id="GO:0046982">
    <property type="term" value="F:protein heterodimerization activity"/>
    <property type="evidence" value="ECO:0007669"/>
    <property type="project" value="InterPro"/>
</dbReference>
<feature type="compositionally biased region" description="Low complexity" evidence="12">
    <location>
        <begin position="619"/>
        <end position="638"/>
    </location>
</feature>
<dbReference type="PRINTS" id="PR00620">
    <property type="entry name" value="HISTONEH2A"/>
</dbReference>
<feature type="region of interest" description="Disordered" evidence="12">
    <location>
        <begin position="1069"/>
        <end position="1262"/>
    </location>
</feature>
<evidence type="ECO:0000313" key="14">
    <source>
        <dbReference type="EMBL" id="KAJ8502199.1"/>
    </source>
</evidence>
<feature type="domain" description="RRM" evidence="13">
    <location>
        <begin position="495"/>
        <end position="572"/>
    </location>
</feature>
<dbReference type="GO" id="GO:0003677">
    <property type="term" value="F:DNA binding"/>
    <property type="evidence" value="ECO:0007669"/>
    <property type="project" value="UniProtKB-KW"/>
</dbReference>
<feature type="compositionally biased region" description="Basic residues" evidence="12">
    <location>
        <begin position="911"/>
        <end position="921"/>
    </location>
</feature>
<dbReference type="SUPFAM" id="SSF54928">
    <property type="entry name" value="RNA-binding domain, RBD"/>
    <property type="match status" value="2"/>
</dbReference>
<dbReference type="PANTHER" id="PTHR23003">
    <property type="entry name" value="RNA RECOGNITION MOTIF RRM DOMAIN CONTAINING PROTEIN"/>
    <property type="match status" value="1"/>
</dbReference>
<dbReference type="SMART" id="SM00414">
    <property type="entry name" value="H2A"/>
    <property type="match status" value="1"/>
</dbReference>
<accession>A0AAD7XGS7</accession>
<reference evidence="14" key="1">
    <citation type="submission" date="2022-11" db="EMBL/GenBank/DDBJ databases">
        <title>Genome Sequence of Cubamyces cubensis.</title>
        <authorList>
            <person name="Buettner E."/>
        </authorList>
    </citation>
    <scope>NUCLEOTIDE SEQUENCE</scope>
    <source>
        <strain evidence="14">MPL-01</strain>
    </source>
</reference>
<dbReference type="Pfam" id="PF09814">
    <property type="entry name" value="HECT_2"/>
    <property type="match status" value="1"/>
</dbReference>
<evidence type="ECO:0000256" key="5">
    <source>
        <dbReference type="ARBA" id="ARBA00022481"/>
    </source>
</evidence>
<evidence type="ECO:0000256" key="10">
    <source>
        <dbReference type="ARBA" id="ARBA00023269"/>
    </source>
</evidence>
<feature type="region of interest" description="Disordered" evidence="12">
    <location>
        <begin position="1"/>
        <end position="30"/>
    </location>
</feature>
<dbReference type="InterPro" id="IPR032458">
    <property type="entry name" value="Histone_H2A_CS"/>
</dbReference>
<proteinExistence type="inferred from homology"/>
<feature type="compositionally biased region" description="Low complexity" evidence="12">
    <location>
        <begin position="1897"/>
        <end position="1920"/>
    </location>
</feature>
<keyword evidence="6 11" id="KW-0694">RNA-binding</keyword>
<feature type="region of interest" description="Disordered" evidence="12">
    <location>
        <begin position="676"/>
        <end position="752"/>
    </location>
</feature>
<keyword evidence="10" id="KW-0544">Nucleosome core</keyword>
<keyword evidence="5" id="KW-0488">Methylation</keyword>
<feature type="region of interest" description="Disordered" evidence="12">
    <location>
        <begin position="609"/>
        <end position="652"/>
    </location>
</feature>
<dbReference type="EMBL" id="JAPEVG010000001">
    <property type="protein sequence ID" value="KAJ8502199.1"/>
    <property type="molecule type" value="Genomic_DNA"/>
</dbReference>
<dbReference type="Pfam" id="PF16211">
    <property type="entry name" value="Histone_H2A_C"/>
    <property type="match status" value="1"/>
</dbReference>
<evidence type="ECO:0000256" key="7">
    <source>
        <dbReference type="ARBA" id="ARBA00022990"/>
    </source>
</evidence>
<feature type="compositionally biased region" description="Low complexity" evidence="12">
    <location>
        <begin position="226"/>
        <end position="256"/>
    </location>
</feature>
<feature type="domain" description="RRM" evidence="13">
    <location>
        <begin position="289"/>
        <end position="366"/>
    </location>
</feature>
<evidence type="ECO:0000256" key="11">
    <source>
        <dbReference type="PROSITE-ProRule" id="PRU00176"/>
    </source>
</evidence>
<feature type="region of interest" description="Disordered" evidence="12">
    <location>
        <begin position="804"/>
        <end position="963"/>
    </location>
</feature>
<comment type="similarity">
    <text evidence="3">Belongs to the histone H2A family.</text>
</comment>
<dbReference type="CDD" id="cd00074">
    <property type="entry name" value="HFD_H2A"/>
    <property type="match status" value="1"/>
</dbReference>
<keyword evidence="9" id="KW-0539">Nucleus</keyword>
<feature type="compositionally biased region" description="Low complexity" evidence="12">
    <location>
        <begin position="1222"/>
        <end position="1233"/>
    </location>
</feature>
<dbReference type="PROSITE" id="PS50102">
    <property type="entry name" value="RRM"/>
    <property type="match status" value="2"/>
</dbReference>
<gene>
    <name evidence="14" type="ORF">ONZ51_g22</name>
</gene>
<dbReference type="InterPro" id="IPR019193">
    <property type="entry name" value="UBQ-conj_enz_E2-bd_prot"/>
</dbReference>
<name>A0AAD7XGS7_9APHY</name>
<evidence type="ECO:0000259" key="13">
    <source>
        <dbReference type="PROSITE" id="PS50102"/>
    </source>
</evidence>
<feature type="region of interest" description="Disordered" evidence="12">
    <location>
        <begin position="1322"/>
        <end position="1380"/>
    </location>
</feature>
<dbReference type="Gene3D" id="3.30.70.330">
    <property type="match status" value="2"/>
</dbReference>
<dbReference type="PROSITE" id="PS00046">
    <property type="entry name" value="HISTONE_H2A"/>
    <property type="match status" value="1"/>
</dbReference>
<feature type="compositionally biased region" description="Basic and acidic residues" evidence="12">
    <location>
        <begin position="1340"/>
        <end position="1359"/>
    </location>
</feature>
<keyword evidence="4" id="KW-0158">Chromosome</keyword>
<evidence type="ECO:0000256" key="3">
    <source>
        <dbReference type="ARBA" id="ARBA00010691"/>
    </source>
</evidence>
<dbReference type="GO" id="GO:0000786">
    <property type="term" value="C:nucleosome"/>
    <property type="evidence" value="ECO:0007669"/>
    <property type="project" value="UniProtKB-KW"/>
</dbReference>
<dbReference type="GO" id="GO:0030527">
    <property type="term" value="F:structural constituent of chromatin"/>
    <property type="evidence" value="ECO:0007669"/>
    <property type="project" value="InterPro"/>
</dbReference>
<dbReference type="InterPro" id="IPR007125">
    <property type="entry name" value="H2A/H2B/H3"/>
</dbReference>
<dbReference type="Pfam" id="PF00125">
    <property type="entry name" value="Histone"/>
    <property type="match status" value="1"/>
</dbReference>
<feature type="compositionally biased region" description="Basic and acidic residues" evidence="12">
    <location>
        <begin position="1925"/>
        <end position="1934"/>
    </location>
</feature>
<feature type="compositionally biased region" description="Low complexity" evidence="12">
    <location>
        <begin position="1193"/>
        <end position="1203"/>
    </location>
</feature>
<evidence type="ECO:0000256" key="2">
    <source>
        <dbReference type="ARBA" id="ARBA00004286"/>
    </source>
</evidence>
<evidence type="ECO:0000256" key="8">
    <source>
        <dbReference type="ARBA" id="ARBA00023125"/>
    </source>
</evidence>
<dbReference type="Proteomes" id="UP001215151">
    <property type="component" value="Unassembled WGS sequence"/>
</dbReference>
<feature type="region of interest" description="Disordered" evidence="12">
    <location>
        <begin position="141"/>
        <end position="261"/>
    </location>
</feature>
<feature type="region of interest" description="Disordered" evidence="12">
    <location>
        <begin position="1870"/>
        <end position="1952"/>
    </location>
</feature>
<feature type="compositionally biased region" description="Low complexity" evidence="12">
    <location>
        <begin position="722"/>
        <end position="735"/>
    </location>
</feature>
<dbReference type="PANTHER" id="PTHR23003:SF64">
    <property type="entry name" value="RRM DOMAIN-CONTAINING PROTEIN"/>
    <property type="match status" value="1"/>
</dbReference>
<protein>
    <recommendedName>
        <fullName evidence="13">RRM domain-containing protein</fullName>
    </recommendedName>
</protein>